<reference evidence="1" key="1">
    <citation type="submission" date="2022-05" db="EMBL/GenBank/DDBJ databases">
        <title>Diverse viruses of marine archaea discovered using metagenomics.</title>
        <authorList>
            <person name="Zhou Y."/>
        </authorList>
    </citation>
    <scope>NUCLEOTIDE SEQUENCE</scope>
    <source>
        <strain evidence="1">YSH_354833</strain>
    </source>
</reference>
<evidence type="ECO:0000313" key="1">
    <source>
        <dbReference type="EMBL" id="UVF62633.1"/>
    </source>
</evidence>
<organism evidence="1">
    <name type="scientific">Yangshan Harbor Nitrososphaeria virus</name>
    <dbReference type="NCBI Taxonomy" id="2969597"/>
    <lineage>
        <taxon>Viruses</taxon>
        <taxon>Duplodnaviria</taxon>
        <taxon>Heunggongvirae</taxon>
        <taxon>Uroviricota</taxon>
        <taxon>Caudoviricetes</taxon>
    </lineage>
</organism>
<name>A0A976UBN3_9CAUD</name>
<sequence>MKVKNGTRMAWVSVLNKEVDSTWVTNHNNGILDTSGTNTEITTISFIGNSNPTPDATSGLCRS</sequence>
<dbReference type="EMBL" id="ON649703">
    <property type="protein sequence ID" value="UVF62633.1"/>
    <property type="molecule type" value="Genomic_DNA"/>
</dbReference>
<accession>A0A976UBN3</accession>
<protein>
    <submittedName>
        <fullName evidence="1">Uncharacterized protein</fullName>
    </submittedName>
</protein>
<proteinExistence type="predicted"/>